<dbReference type="Gene3D" id="4.10.1080.10">
    <property type="entry name" value="TSP type-3 repeat"/>
    <property type="match status" value="3"/>
</dbReference>
<keyword evidence="4 8" id="KW-0106">Calcium</keyword>
<feature type="compositionally biased region" description="Basic and acidic residues" evidence="9">
    <location>
        <begin position="552"/>
        <end position="561"/>
    </location>
</feature>
<dbReference type="PANTHER" id="PTHR10199:SF100">
    <property type="entry name" value="THROMBOSPONDIN, ISOFORM A"/>
    <property type="match status" value="1"/>
</dbReference>
<dbReference type="OrthoDB" id="14563at2759"/>
<accession>A0A7M5UYW0</accession>
<keyword evidence="5" id="KW-1015">Disulfide bond</keyword>
<dbReference type="InterPro" id="IPR000742">
    <property type="entry name" value="EGF"/>
</dbReference>
<dbReference type="PROSITE" id="PS51234">
    <property type="entry name" value="TSP3"/>
    <property type="match status" value="4"/>
</dbReference>
<keyword evidence="1 7" id="KW-0245">EGF-like domain</keyword>
<dbReference type="Pfam" id="PF05735">
    <property type="entry name" value="TSP_C"/>
    <property type="match status" value="1"/>
</dbReference>
<feature type="chain" id="PRO_5029514679" evidence="10">
    <location>
        <begin position="19"/>
        <end position="831"/>
    </location>
</feature>
<dbReference type="FunFam" id="4.10.1080.10:FF:000004">
    <property type="entry name" value="Cartilage oligomeric matrix protein"/>
    <property type="match status" value="1"/>
</dbReference>
<keyword evidence="6" id="KW-0325">Glycoprotein</keyword>
<feature type="repeat" description="TSP type-3" evidence="8">
    <location>
        <begin position="534"/>
        <end position="569"/>
    </location>
</feature>
<dbReference type="Proteomes" id="UP000594262">
    <property type="component" value="Unplaced"/>
</dbReference>
<evidence type="ECO:0000313" key="14">
    <source>
        <dbReference type="Proteomes" id="UP000594262"/>
    </source>
</evidence>
<evidence type="ECO:0000256" key="4">
    <source>
        <dbReference type="ARBA" id="ARBA00022837"/>
    </source>
</evidence>
<dbReference type="InterPro" id="IPR003367">
    <property type="entry name" value="Thrombospondin_3-like_rpt"/>
</dbReference>
<dbReference type="GO" id="GO:0005509">
    <property type="term" value="F:calcium ion binding"/>
    <property type="evidence" value="ECO:0007669"/>
    <property type="project" value="UniProtKB-UniRule"/>
</dbReference>
<feature type="compositionally biased region" description="Basic and acidic residues" evidence="9">
    <location>
        <begin position="448"/>
        <end position="463"/>
    </location>
</feature>
<dbReference type="SUPFAM" id="SSF49899">
    <property type="entry name" value="Concanavalin A-like lectins/glucanases"/>
    <property type="match status" value="2"/>
</dbReference>
<feature type="compositionally biased region" description="Acidic residues" evidence="9">
    <location>
        <begin position="534"/>
        <end position="551"/>
    </location>
</feature>
<evidence type="ECO:0000256" key="1">
    <source>
        <dbReference type="ARBA" id="ARBA00022536"/>
    </source>
</evidence>
<evidence type="ECO:0000256" key="9">
    <source>
        <dbReference type="SAM" id="MobiDB-lite"/>
    </source>
</evidence>
<dbReference type="SMART" id="SM00210">
    <property type="entry name" value="TSPN"/>
    <property type="match status" value="1"/>
</dbReference>
<evidence type="ECO:0000256" key="8">
    <source>
        <dbReference type="PROSITE-ProRule" id="PRU00634"/>
    </source>
</evidence>
<evidence type="ECO:0000313" key="13">
    <source>
        <dbReference type="EnsemblMetazoa" id="CLYHEMP000515.1"/>
    </source>
</evidence>
<evidence type="ECO:0000256" key="2">
    <source>
        <dbReference type="ARBA" id="ARBA00022729"/>
    </source>
</evidence>
<dbReference type="PROSITE" id="PS51236">
    <property type="entry name" value="TSP_CTER"/>
    <property type="match status" value="1"/>
</dbReference>
<dbReference type="InterPro" id="IPR048287">
    <property type="entry name" value="TSPN-like_N"/>
</dbReference>
<dbReference type="PANTHER" id="PTHR10199">
    <property type="entry name" value="THROMBOSPONDIN"/>
    <property type="match status" value="1"/>
</dbReference>
<dbReference type="InterPro" id="IPR013320">
    <property type="entry name" value="ConA-like_dom_sf"/>
</dbReference>
<feature type="domain" description="TSP C-terminal" evidence="12">
    <location>
        <begin position="608"/>
        <end position="822"/>
    </location>
</feature>
<proteinExistence type="predicted"/>
<feature type="repeat" description="TSP type-3" evidence="8">
    <location>
        <begin position="496"/>
        <end position="533"/>
    </location>
</feature>
<feature type="repeat" description="TSP type-3" evidence="8">
    <location>
        <begin position="378"/>
        <end position="413"/>
    </location>
</feature>
<dbReference type="Pfam" id="PF02412">
    <property type="entry name" value="TSP_3"/>
    <property type="match status" value="6"/>
</dbReference>
<evidence type="ECO:0000256" key="5">
    <source>
        <dbReference type="ARBA" id="ARBA00023157"/>
    </source>
</evidence>
<dbReference type="FunFam" id="4.10.1080.10:FF:000002">
    <property type="entry name" value="Thrombospondin 3"/>
    <property type="match status" value="1"/>
</dbReference>
<comment type="caution">
    <text evidence="7">Lacks conserved residue(s) required for the propagation of feature annotation.</text>
</comment>
<evidence type="ECO:0000256" key="10">
    <source>
        <dbReference type="SAM" id="SignalP"/>
    </source>
</evidence>
<keyword evidence="2 10" id="KW-0732">Signal</keyword>
<feature type="domain" description="EGF-like" evidence="11">
    <location>
        <begin position="305"/>
        <end position="344"/>
    </location>
</feature>
<dbReference type="GO" id="GO:0005576">
    <property type="term" value="C:extracellular region"/>
    <property type="evidence" value="ECO:0007669"/>
    <property type="project" value="InterPro"/>
</dbReference>
<dbReference type="AlphaFoldDB" id="A0A7M5UYW0"/>
<evidence type="ECO:0000256" key="7">
    <source>
        <dbReference type="PROSITE-ProRule" id="PRU00076"/>
    </source>
</evidence>
<protein>
    <submittedName>
        <fullName evidence="13">Uncharacterized protein</fullName>
    </submittedName>
</protein>
<keyword evidence="3" id="KW-0677">Repeat</keyword>
<dbReference type="PROSITE" id="PS50026">
    <property type="entry name" value="EGF_3"/>
    <property type="match status" value="1"/>
</dbReference>
<dbReference type="FunFam" id="4.10.1080.10:FF:000001">
    <property type="entry name" value="Thrombospondin 3"/>
    <property type="match status" value="1"/>
</dbReference>
<evidence type="ECO:0000259" key="12">
    <source>
        <dbReference type="PROSITE" id="PS51236"/>
    </source>
</evidence>
<dbReference type="GO" id="GO:0007155">
    <property type="term" value="P:cell adhesion"/>
    <property type="evidence" value="ECO:0007669"/>
    <property type="project" value="InterPro"/>
</dbReference>
<dbReference type="PROSITE" id="PS01186">
    <property type="entry name" value="EGF_2"/>
    <property type="match status" value="1"/>
</dbReference>
<name>A0A7M5UYW0_9CNID</name>
<evidence type="ECO:0000259" key="11">
    <source>
        <dbReference type="PROSITE" id="PS50026"/>
    </source>
</evidence>
<dbReference type="InterPro" id="IPR008859">
    <property type="entry name" value="Thrombospondin_C"/>
</dbReference>
<sequence>MESSTLVILLACIVCAAARYEVNLLNALEVDESRSGVQSIDGRYRAYQFYMYAEEIKAEKEARDELIRDFIRDKEFVFIANVRHDKSTASTLFSMMTESGKIKFSIWIDADGKKIGIRMHNRNAGKKSITFRNVPIKQSNWHRVVIRFEDTDTSKPTVTLYVDCMEVDKQSFDVSMKETFMEDSLNSELRLNQYQSISGKDPLKFIGGLQDIMFSFTRKYKFYIDPKWCLNMDVQGTSGLRAHQDPRVVGGNSGYYGKDIADIQSAVKNMQFQMAAQVNEIRWIRKWIQQCSECKIGEGKAANLTDRVCTVGKCASDANCNELGNGRHECECKTGFAGNGELCAKDTDKDGIPDNEIQCEGKKCRKDNCPTFPNSGQEDADKDGKGDACDEDDDNDGILDEDDNCPFVANPNQNDADGDRKGDACDNCPNTPNNDQRDSDEDGNGDACSRDSDGDGIRDKSDNCPRVSNIDQLDEDGDSVGDACDNCKTKYNPTQEDTDKDGVGDVCDSGNDLDKDGIQDDKDNCPYVPNADQLDSDNDGDGDACDDDDDNDKIVDGDDNCRIIPNPDQKDSDSNGIGDACDPDFDGDGKTKGDVCPENPNIQNTDFNNYVHIMLDPIGSSQVDPEWEVLNEGAELKQWRNSDPGIAVGTQRFSGVDFSGTFYIHDDKDDDFAGFVFSLQDSSNFYALMWKKDKQTYWYETPFKSVGHPGIQLKAVSSKTGPGEYMRNALWDHKSIPSQTKIVWADPLKKGWVPKRSYRWELIHRPSIGLIRIKIMDGEELASDTGYIIDHQLKGGRVGVLAFSQKEIVFSDLQYKCNEKTPEDYKPNLPN</sequence>
<dbReference type="Gene3D" id="2.60.120.200">
    <property type="match status" value="2"/>
</dbReference>
<dbReference type="InterPro" id="IPR028974">
    <property type="entry name" value="TSP_type-3_rpt"/>
</dbReference>
<feature type="repeat" description="TSP type-3" evidence="8">
    <location>
        <begin position="437"/>
        <end position="472"/>
    </location>
</feature>
<feature type="region of interest" description="Disordered" evidence="9">
    <location>
        <begin position="400"/>
        <end position="593"/>
    </location>
</feature>
<dbReference type="GeneID" id="136800180"/>
<dbReference type="InterPro" id="IPR017897">
    <property type="entry name" value="Thrombospondin_3_rpt"/>
</dbReference>
<dbReference type="RefSeq" id="XP_066912899.1">
    <property type="nucleotide sequence ID" value="XM_067056798.1"/>
</dbReference>
<dbReference type="SUPFAM" id="SSF103647">
    <property type="entry name" value="TSP type-3 repeat"/>
    <property type="match status" value="3"/>
</dbReference>
<evidence type="ECO:0000256" key="6">
    <source>
        <dbReference type="ARBA" id="ARBA00023180"/>
    </source>
</evidence>
<feature type="signal peptide" evidence="10">
    <location>
        <begin position="1"/>
        <end position="18"/>
    </location>
</feature>
<dbReference type="EnsemblMetazoa" id="CLYHEMT000515.1">
    <property type="protein sequence ID" value="CLYHEMP000515.1"/>
    <property type="gene ID" value="CLYHEMG000515"/>
</dbReference>
<reference evidence="13" key="1">
    <citation type="submission" date="2021-01" db="UniProtKB">
        <authorList>
            <consortium name="EnsemblMetazoa"/>
        </authorList>
    </citation>
    <scope>IDENTIFICATION</scope>
</reference>
<dbReference type="FunFam" id="2.60.120.200:FF:000002">
    <property type="entry name" value="Thrombospondin 3"/>
    <property type="match status" value="1"/>
</dbReference>
<organism evidence="13 14">
    <name type="scientific">Clytia hemisphaerica</name>
    <dbReference type="NCBI Taxonomy" id="252671"/>
    <lineage>
        <taxon>Eukaryota</taxon>
        <taxon>Metazoa</taxon>
        <taxon>Cnidaria</taxon>
        <taxon>Hydrozoa</taxon>
        <taxon>Hydroidolina</taxon>
        <taxon>Leptothecata</taxon>
        <taxon>Obeliida</taxon>
        <taxon>Clytiidae</taxon>
        <taxon>Clytia</taxon>
    </lineage>
</organism>
<evidence type="ECO:0000256" key="3">
    <source>
        <dbReference type="ARBA" id="ARBA00022737"/>
    </source>
</evidence>
<feature type="compositionally biased region" description="Basic and acidic residues" evidence="9">
    <location>
        <begin position="512"/>
        <end position="524"/>
    </location>
</feature>
<keyword evidence="14" id="KW-1185">Reference proteome</keyword>